<feature type="transmembrane region" description="Helical" evidence="1">
    <location>
        <begin position="159"/>
        <end position="178"/>
    </location>
</feature>
<evidence type="ECO:0000313" key="2">
    <source>
        <dbReference type="EMBL" id="EOH95803.1"/>
    </source>
</evidence>
<dbReference type="EMBL" id="ASWB01000003">
    <property type="protein sequence ID" value="EOT66290.1"/>
    <property type="molecule type" value="Genomic_DNA"/>
</dbReference>
<comment type="caution">
    <text evidence="2">The sequence shown here is derived from an EMBL/GenBank/DDBJ whole genome shotgun (WGS) entry which is preliminary data.</text>
</comment>
<feature type="transmembrane region" description="Helical" evidence="1">
    <location>
        <begin position="290"/>
        <end position="311"/>
    </location>
</feature>
<feature type="transmembrane region" description="Helical" evidence="1">
    <location>
        <begin position="221"/>
        <end position="241"/>
    </location>
</feature>
<feature type="transmembrane region" description="Helical" evidence="1">
    <location>
        <begin position="12"/>
        <end position="31"/>
    </location>
</feature>
<feature type="transmembrane region" description="Helical" evidence="1">
    <location>
        <begin position="72"/>
        <end position="90"/>
    </location>
</feature>
<dbReference type="eggNOG" id="ENOG5033DXW">
    <property type="taxonomic scope" value="Bacteria"/>
</dbReference>
<protein>
    <recommendedName>
        <fullName evidence="6">Major facilitator superfamily (MFS) profile domain-containing protein</fullName>
    </recommendedName>
</protein>
<gene>
    <name evidence="3" type="ORF">I586_02561</name>
    <name evidence="2" type="ORF">UAY_03229</name>
</gene>
<reference evidence="3 5" key="2">
    <citation type="submission" date="2013-03" db="EMBL/GenBank/DDBJ databases">
        <title>The Genome Sequence of Enterococcus moraviensis BAA-383 (PacBio/Illumina hybrid assembly).</title>
        <authorList>
            <consortium name="The Broad Institute Genomics Platform"/>
            <consortium name="The Broad Institute Genome Sequencing Center for Infectious Disease"/>
            <person name="Earl A."/>
            <person name="Russ C."/>
            <person name="Gilmore M."/>
            <person name="Surin D."/>
            <person name="Walker B."/>
            <person name="Young S."/>
            <person name="Zeng Q."/>
            <person name="Gargeya S."/>
            <person name="Fitzgerald M."/>
            <person name="Haas B."/>
            <person name="Abouelleil A."/>
            <person name="Allen A.W."/>
            <person name="Alvarado L."/>
            <person name="Arachchi H.M."/>
            <person name="Berlin A.M."/>
            <person name="Chapman S.B."/>
            <person name="Gainer-Dewar J."/>
            <person name="Goldberg J."/>
            <person name="Griggs A."/>
            <person name="Gujja S."/>
            <person name="Hansen M."/>
            <person name="Howarth C."/>
            <person name="Imamovic A."/>
            <person name="Ireland A."/>
            <person name="Larimer J."/>
            <person name="McCowan C."/>
            <person name="Murphy C."/>
            <person name="Pearson M."/>
            <person name="Poon T.W."/>
            <person name="Priest M."/>
            <person name="Roberts A."/>
            <person name="Saif S."/>
            <person name="Shea T."/>
            <person name="Sisk P."/>
            <person name="Sykes S."/>
            <person name="Wortman J."/>
            <person name="Nusbaum C."/>
            <person name="Birren B."/>
        </authorList>
    </citation>
    <scope>NUCLEOTIDE SEQUENCE [LARGE SCALE GENOMIC DNA]</scope>
    <source>
        <strain evidence="3 5">ATCC BAA-383</strain>
    </source>
</reference>
<evidence type="ECO:0000313" key="4">
    <source>
        <dbReference type="Proteomes" id="UP000013781"/>
    </source>
</evidence>
<keyword evidence="5" id="KW-1185">Reference proteome</keyword>
<dbReference type="EMBL" id="AJAS01000026">
    <property type="protein sequence ID" value="EOH95803.1"/>
    <property type="molecule type" value="Genomic_DNA"/>
</dbReference>
<feature type="transmembrane region" description="Helical" evidence="1">
    <location>
        <begin position="198"/>
        <end position="215"/>
    </location>
</feature>
<dbReference type="HOGENOM" id="CLU_599551_0_0_9"/>
<feature type="transmembrane region" description="Helical" evidence="1">
    <location>
        <begin position="135"/>
        <end position="153"/>
    </location>
</feature>
<feature type="transmembrane region" description="Helical" evidence="1">
    <location>
        <begin position="427"/>
        <end position="447"/>
    </location>
</feature>
<name>R2QKU1_9ENTE</name>
<evidence type="ECO:0000313" key="3">
    <source>
        <dbReference type="EMBL" id="EOT66290.1"/>
    </source>
</evidence>
<keyword evidence="1" id="KW-1133">Transmembrane helix</keyword>
<proteinExistence type="predicted"/>
<feature type="transmembrane region" description="Helical" evidence="1">
    <location>
        <begin position="96"/>
        <end position="114"/>
    </location>
</feature>
<dbReference type="Proteomes" id="UP000013781">
    <property type="component" value="Unassembled WGS sequence"/>
</dbReference>
<keyword evidence="1" id="KW-0812">Transmembrane</keyword>
<organism evidence="2 4">
    <name type="scientific">Enterococcus moraviensis ATCC BAA-383</name>
    <dbReference type="NCBI Taxonomy" id="1158609"/>
    <lineage>
        <taxon>Bacteria</taxon>
        <taxon>Bacillati</taxon>
        <taxon>Bacillota</taxon>
        <taxon>Bacilli</taxon>
        <taxon>Lactobacillales</taxon>
        <taxon>Enterococcaceae</taxon>
        <taxon>Enterococcus</taxon>
    </lineage>
</organism>
<dbReference type="Proteomes" id="UP000014157">
    <property type="component" value="Unassembled WGS sequence"/>
</dbReference>
<feature type="transmembrane region" description="Helical" evidence="1">
    <location>
        <begin position="253"/>
        <end position="278"/>
    </location>
</feature>
<dbReference type="OrthoDB" id="2243815at2"/>
<evidence type="ECO:0008006" key="6">
    <source>
        <dbReference type="Google" id="ProtNLM"/>
    </source>
</evidence>
<dbReference type="PATRIC" id="fig|1158609.3.peg.3151"/>
<feature type="transmembrane region" description="Helical" evidence="1">
    <location>
        <begin position="323"/>
        <end position="350"/>
    </location>
</feature>
<reference evidence="2 4" key="1">
    <citation type="submission" date="2013-02" db="EMBL/GenBank/DDBJ databases">
        <title>The Genome Sequence of Enterococcus moraviensis BAA-383.</title>
        <authorList>
            <consortium name="The Broad Institute Genome Sequencing Platform"/>
            <consortium name="The Broad Institute Genome Sequencing Center for Infectious Disease"/>
            <person name="Earl A.M."/>
            <person name="Gilmore M.S."/>
            <person name="Lebreton F."/>
            <person name="Walker B."/>
            <person name="Young S.K."/>
            <person name="Zeng Q."/>
            <person name="Gargeya S."/>
            <person name="Fitzgerald M."/>
            <person name="Haas B."/>
            <person name="Abouelleil A."/>
            <person name="Alvarado L."/>
            <person name="Arachchi H.M."/>
            <person name="Berlin A.M."/>
            <person name="Chapman S.B."/>
            <person name="Dewar J."/>
            <person name="Goldberg J."/>
            <person name="Griggs A."/>
            <person name="Gujja S."/>
            <person name="Hansen M."/>
            <person name="Howarth C."/>
            <person name="Imamovic A."/>
            <person name="Larimer J."/>
            <person name="McCowan C."/>
            <person name="Murphy C."/>
            <person name="Neiman D."/>
            <person name="Pearson M."/>
            <person name="Priest M."/>
            <person name="Roberts A."/>
            <person name="Saif S."/>
            <person name="Shea T."/>
            <person name="Sisk P."/>
            <person name="Sykes S."/>
            <person name="Wortman J."/>
            <person name="Nusbaum C."/>
            <person name="Birren B."/>
        </authorList>
    </citation>
    <scope>NUCLEOTIDE SEQUENCE [LARGE SCALE GENOMIC DNA]</scope>
    <source>
        <strain evidence="2 4">ATCC BAA-383</strain>
    </source>
</reference>
<dbReference type="RefSeq" id="WP_010766539.1">
    <property type="nucleotide sequence ID" value="NZ_ASWB01000003.1"/>
</dbReference>
<evidence type="ECO:0000313" key="5">
    <source>
        <dbReference type="Proteomes" id="UP000014157"/>
    </source>
</evidence>
<dbReference type="STRING" id="155617.RV09_GL002415"/>
<sequence length="456" mass="52397">MSKLKELARNCLQVAPFILSNTIIFIPYFLFLSLSDGTTMERILPFVLFYTFRMTGIFLLKSFKLALTSFNVLIISILIGGAGCLIGMFGQFYFPAYLFSAVLLGLSASWLPAANTTVNYHEKRQGYSALTGRKYFFIILIFAGIVATLLMTNEWRLPLILGEYTLLYIAAYHTVTHYPDYEIDFNEVDQHVISVKEFFLFLFYFVLLLFIRSARLLFDPHLLDVGLIGFSVLFLIAGWYLSRQRKTWKLPLWLNLLTFANGMCMNFLLLFGTFYVSLRLGIDRLTANLYVPYILGIVLSALVIKFSYRLFAKVDPKIIHISGFILSLILLLFRPLFPIGIFLLSCFISATGNFLNQHYYYEEKLPQDQRIIAKYSTQTKGSLTHQLLLMSVLWLLAKQAQLPVQTVLQITAHRTHNPLALQLVENVHIISIVGLILLFSFILYEVIKSEKTKKYE</sequence>
<accession>R2QKU1</accession>
<dbReference type="AlphaFoldDB" id="R2QKU1"/>
<keyword evidence="1" id="KW-0472">Membrane</keyword>
<feature type="transmembrane region" description="Helical" evidence="1">
    <location>
        <begin position="43"/>
        <end position="60"/>
    </location>
</feature>
<evidence type="ECO:0000256" key="1">
    <source>
        <dbReference type="SAM" id="Phobius"/>
    </source>
</evidence>